<keyword evidence="1" id="KW-1133">Transmembrane helix</keyword>
<name>A0A8T1XBS9_9STRA</name>
<keyword evidence="1" id="KW-0812">Transmembrane</keyword>
<evidence type="ECO:0000313" key="2">
    <source>
        <dbReference type="EMBL" id="KAG7401748.1"/>
    </source>
</evidence>
<reference evidence="2" key="1">
    <citation type="submission" date="2021-02" db="EMBL/GenBank/DDBJ databases">
        <authorList>
            <person name="Palmer J.M."/>
        </authorList>
    </citation>
    <scope>NUCLEOTIDE SEQUENCE</scope>
    <source>
        <strain evidence="2">SCRP23</strain>
    </source>
</reference>
<keyword evidence="1" id="KW-0472">Membrane</keyword>
<dbReference type="EMBL" id="JAGDFL010000008">
    <property type="protein sequence ID" value="KAG7401748.1"/>
    <property type="molecule type" value="Genomic_DNA"/>
</dbReference>
<evidence type="ECO:0000313" key="3">
    <source>
        <dbReference type="Proteomes" id="UP000693981"/>
    </source>
</evidence>
<protein>
    <submittedName>
        <fullName evidence="2">Uncharacterized protein</fullName>
    </submittedName>
</protein>
<sequence>MDVPLGDVNPDPTVAKLDDELALLELKLDVVITLLLVAAALIADVALRVRFRLLKPQFVVKSGRECSVSNVGDGKPTAPYGAKKLKLLLTRGRLLAAAVVAGASP</sequence>
<evidence type="ECO:0000256" key="1">
    <source>
        <dbReference type="SAM" id="Phobius"/>
    </source>
</evidence>
<proteinExistence type="predicted"/>
<dbReference type="Proteomes" id="UP000693981">
    <property type="component" value="Unassembled WGS sequence"/>
</dbReference>
<keyword evidence="3" id="KW-1185">Reference proteome</keyword>
<gene>
    <name evidence="2" type="ORF">PHYBOEH_011037</name>
</gene>
<organism evidence="2 3">
    <name type="scientific">Phytophthora boehmeriae</name>
    <dbReference type="NCBI Taxonomy" id="109152"/>
    <lineage>
        <taxon>Eukaryota</taxon>
        <taxon>Sar</taxon>
        <taxon>Stramenopiles</taxon>
        <taxon>Oomycota</taxon>
        <taxon>Peronosporomycetes</taxon>
        <taxon>Peronosporales</taxon>
        <taxon>Peronosporaceae</taxon>
        <taxon>Phytophthora</taxon>
    </lineage>
</organism>
<feature type="transmembrane region" description="Helical" evidence="1">
    <location>
        <begin position="30"/>
        <end position="47"/>
    </location>
</feature>
<accession>A0A8T1XBS9</accession>
<comment type="caution">
    <text evidence="2">The sequence shown here is derived from an EMBL/GenBank/DDBJ whole genome shotgun (WGS) entry which is preliminary data.</text>
</comment>
<dbReference type="AlphaFoldDB" id="A0A8T1XBS9"/>